<evidence type="ECO:0000256" key="1">
    <source>
        <dbReference type="SAM" id="MobiDB-lite"/>
    </source>
</evidence>
<dbReference type="EC" id="3.5.1.4" evidence="3"/>
<evidence type="ECO:0000259" key="2">
    <source>
        <dbReference type="Pfam" id="PF01425"/>
    </source>
</evidence>
<gene>
    <name evidence="3" type="ordered locus">Caur_1377</name>
</gene>
<name>A9W9W9_CHLAA</name>
<dbReference type="InterPro" id="IPR020556">
    <property type="entry name" value="Amidase_CS"/>
</dbReference>
<dbReference type="PROSITE" id="PS00571">
    <property type="entry name" value="AMIDASES"/>
    <property type="match status" value="1"/>
</dbReference>
<dbReference type="KEGG" id="cau:Caur_1377"/>
<keyword evidence="3" id="KW-0378">Hydrolase</keyword>
<dbReference type="EMBL" id="CP000909">
    <property type="protein sequence ID" value="ABY34605.1"/>
    <property type="molecule type" value="Genomic_DNA"/>
</dbReference>
<keyword evidence="4" id="KW-1185">Reference proteome</keyword>
<dbReference type="InterPro" id="IPR036928">
    <property type="entry name" value="AS_sf"/>
</dbReference>
<evidence type="ECO:0000313" key="3">
    <source>
        <dbReference type="EMBL" id="ABY34605.1"/>
    </source>
</evidence>
<dbReference type="AlphaFoldDB" id="A9W9W9"/>
<dbReference type="EnsemblBacteria" id="ABY34605">
    <property type="protein sequence ID" value="ABY34605"/>
    <property type="gene ID" value="Caur_1377"/>
</dbReference>
<dbReference type="InterPro" id="IPR000120">
    <property type="entry name" value="Amidase"/>
</dbReference>
<feature type="region of interest" description="Disordered" evidence="1">
    <location>
        <begin position="54"/>
        <end position="76"/>
    </location>
</feature>
<organism evidence="3 4">
    <name type="scientific">Chloroflexus aurantiacus (strain ATCC 29366 / DSM 635 / J-10-fl)</name>
    <dbReference type="NCBI Taxonomy" id="324602"/>
    <lineage>
        <taxon>Bacteria</taxon>
        <taxon>Bacillati</taxon>
        <taxon>Chloroflexota</taxon>
        <taxon>Chloroflexia</taxon>
        <taxon>Chloroflexales</taxon>
        <taxon>Chloroflexineae</taxon>
        <taxon>Chloroflexaceae</taxon>
        <taxon>Chloroflexus</taxon>
    </lineage>
</organism>
<sequence length="528" mass="55801">MDALIERLQAALHAAGIPATDTDFAGILEKGFLSRFADVERLLDTVDQEQLPDMLDATSLPVSSDQTDSGDTSLPADDLNTIMGVAEEFRKRTLSSVEVVEWALEQIAEKDARLNAFQIVMAESALADARAADAEIRAGTIRSPLHGVPIAVKDLFDVAGYPTAAGSRIRAGVMASSDSTVVARLRAAGAIIIGKTRMSEFAYSPGSNNAHYGPTANPYHPERDSGGSSSGSAVAVSTVMAYAAIGTDTGGSIRIPAAHCGIVGLKPTHGRVSLAGGFPLSWSLDHAGPLARSVADAAVILQAIAGPDPRDHRTLRPESPFAVSGLLDYIDQVRIGLLTADGSGQAITDAAGLAAMQRVADALAERGATVIPIEVPELEALRLLNPALLAIEAAALHLPWLRSRLDEYGEFMRQRILAAFIYSPVDAVRVQQARANLRRRVAERLAGIDVLITPVTPGPAPALGVPTPTSFTGPWNFLGWPALSLPTGREENGLPRAAQLIARPWCESLLLRVAQHAEDFIGHLPLPL</sequence>
<dbReference type="InterPro" id="IPR023631">
    <property type="entry name" value="Amidase_dom"/>
</dbReference>
<feature type="compositionally biased region" description="Polar residues" evidence="1">
    <location>
        <begin position="60"/>
        <end position="72"/>
    </location>
</feature>
<dbReference type="InParanoid" id="A9W9W9"/>
<evidence type="ECO:0000313" key="4">
    <source>
        <dbReference type="Proteomes" id="UP000002008"/>
    </source>
</evidence>
<dbReference type="Gene3D" id="3.90.1300.10">
    <property type="entry name" value="Amidase signature (AS) domain"/>
    <property type="match status" value="1"/>
</dbReference>
<dbReference type="SUPFAM" id="SSF75304">
    <property type="entry name" value="Amidase signature (AS) enzymes"/>
    <property type="match status" value="1"/>
</dbReference>
<protein>
    <submittedName>
        <fullName evidence="3">Amidase</fullName>
        <ecNumber evidence="3">3.5.1.4</ecNumber>
    </submittedName>
</protein>
<dbReference type="PANTHER" id="PTHR11895:SF176">
    <property type="entry name" value="AMIDASE AMID-RELATED"/>
    <property type="match status" value="1"/>
</dbReference>
<dbReference type="Proteomes" id="UP000002008">
    <property type="component" value="Chromosome"/>
</dbReference>
<dbReference type="eggNOG" id="COG0154">
    <property type="taxonomic scope" value="Bacteria"/>
</dbReference>
<feature type="domain" description="Amidase" evidence="2">
    <location>
        <begin position="98"/>
        <end position="511"/>
    </location>
</feature>
<dbReference type="Pfam" id="PF01425">
    <property type="entry name" value="Amidase"/>
    <property type="match status" value="1"/>
</dbReference>
<proteinExistence type="predicted"/>
<dbReference type="HOGENOM" id="CLU_009600_0_3_0"/>
<accession>A9W9W9</accession>
<dbReference type="GO" id="GO:0004040">
    <property type="term" value="F:amidase activity"/>
    <property type="evidence" value="ECO:0007669"/>
    <property type="project" value="UniProtKB-EC"/>
</dbReference>
<dbReference type="PATRIC" id="fig|324602.8.peg.1569"/>
<dbReference type="PANTHER" id="PTHR11895">
    <property type="entry name" value="TRANSAMIDASE"/>
    <property type="match status" value="1"/>
</dbReference>
<dbReference type="RefSeq" id="WP_012257261.1">
    <property type="nucleotide sequence ID" value="NC_010175.1"/>
</dbReference>
<dbReference type="STRING" id="324602.Caur_1377"/>
<reference evidence="4" key="1">
    <citation type="journal article" date="2011" name="BMC Genomics">
        <title>Complete genome sequence of the filamentous anoxygenic phototrophic bacterium Chloroflexus aurantiacus.</title>
        <authorList>
            <person name="Tang K.H."/>
            <person name="Barry K."/>
            <person name="Chertkov O."/>
            <person name="Dalin E."/>
            <person name="Han C.S."/>
            <person name="Hauser L.J."/>
            <person name="Honchak B.M."/>
            <person name="Karbach L.E."/>
            <person name="Land M.L."/>
            <person name="Lapidus A."/>
            <person name="Larimer F.W."/>
            <person name="Mikhailova N."/>
            <person name="Pitluck S."/>
            <person name="Pierson B.K."/>
            <person name="Blankenship R.E."/>
        </authorList>
    </citation>
    <scope>NUCLEOTIDE SEQUENCE [LARGE SCALE GENOMIC DNA]</scope>
    <source>
        <strain evidence="4">ATCC 29366 / DSM 635 / J-10-fl</strain>
    </source>
</reference>